<name>A0AAW2FX29_9HYME</name>
<organism evidence="2 3">
    <name type="scientific">Cardiocondyla obscurior</name>
    <dbReference type="NCBI Taxonomy" id="286306"/>
    <lineage>
        <taxon>Eukaryota</taxon>
        <taxon>Metazoa</taxon>
        <taxon>Ecdysozoa</taxon>
        <taxon>Arthropoda</taxon>
        <taxon>Hexapoda</taxon>
        <taxon>Insecta</taxon>
        <taxon>Pterygota</taxon>
        <taxon>Neoptera</taxon>
        <taxon>Endopterygota</taxon>
        <taxon>Hymenoptera</taxon>
        <taxon>Apocrita</taxon>
        <taxon>Aculeata</taxon>
        <taxon>Formicoidea</taxon>
        <taxon>Formicidae</taxon>
        <taxon>Myrmicinae</taxon>
        <taxon>Cardiocondyla</taxon>
    </lineage>
</organism>
<protein>
    <submittedName>
        <fullName evidence="2">Uncharacterized protein</fullName>
    </submittedName>
</protein>
<gene>
    <name evidence="2" type="ORF">PUN28_007991</name>
</gene>
<evidence type="ECO:0000313" key="3">
    <source>
        <dbReference type="Proteomes" id="UP001430953"/>
    </source>
</evidence>
<evidence type="ECO:0000313" key="2">
    <source>
        <dbReference type="EMBL" id="KAL0120003.1"/>
    </source>
</evidence>
<proteinExistence type="predicted"/>
<sequence>MDLARGGRERYSSAYIIRGGGRLFSRNDRRRRHGALTQFYRITYQSRRRRLLDARWPSCDDRARPGPTRRIRFDVRRLIITDISDRKSRRLARVSRPGAVSALSDGRLNPTPFLLKLFKQFDRIRIRIASNIIGKVLINNRLESLGDLKRKKKRKKKEEKSHRDCDSASQRNSTANFDLRHATAHAGRDMRNLHRRCYL</sequence>
<comment type="caution">
    <text evidence="2">The sequence shown here is derived from an EMBL/GenBank/DDBJ whole genome shotgun (WGS) entry which is preliminary data.</text>
</comment>
<dbReference type="Proteomes" id="UP001430953">
    <property type="component" value="Unassembled WGS sequence"/>
</dbReference>
<dbReference type="EMBL" id="JADYXP020000007">
    <property type="protein sequence ID" value="KAL0120003.1"/>
    <property type="molecule type" value="Genomic_DNA"/>
</dbReference>
<reference evidence="2 3" key="1">
    <citation type="submission" date="2023-03" db="EMBL/GenBank/DDBJ databases">
        <title>High recombination rates correlate with genetic variation in Cardiocondyla obscurior ants.</title>
        <authorList>
            <person name="Errbii M."/>
        </authorList>
    </citation>
    <scope>NUCLEOTIDE SEQUENCE [LARGE SCALE GENOMIC DNA]</scope>
    <source>
        <strain evidence="2">Alpha-2009</strain>
        <tissue evidence="2">Whole body</tissue>
    </source>
</reference>
<feature type="region of interest" description="Disordered" evidence="1">
    <location>
        <begin position="149"/>
        <end position="179"/>
    </location>
</feature>
<evidence type="ECO:0000256" key="1">
    <source>
        <dbReference type="SAM" id="MobiDB-lite"/>
    </source>
</evidence>
<accession>A0AAW2FX29</accession>
<feature type="compositionally biased region" description="Polar residues" evidence="1">
    <location>
        <begin position="167"/>
        <end position="176"/>
    </location>
</feature>
<dbReference type="AlphaFoldDB" id="A0AAW2FX29"/>
<keyword evidence="3" id="KW-1185">Reference proteome</keyword>